<keyword evidence="1" id="KW-0472">Membrane</keyword>
<comment type="subcellular location">
    <subcellularLocation>
        <location evidence="1">Mitochondrion inner membrane</location>
        <topology evidence="1">Peripheral membrane protein</topology>
        <orientation evidence="1">Intermembrane side</orientation>
    </subcellularLocation>
</comment>
<keyword evidence="1" id="KW-1015">Disulfide bond</keyword>
<keyword evidence="1" id="KW-0999">Mitochondrion inner membrane</keyword>
<comment type="function">
    <text evidence="1">Mitochondrial intermembrane chaperone that participates in the import and insertion of some multi-pass transmembrane proteins into the mitochondrial inner membrane. Also required for the transfer of beta-barrel precursors from the TOM complex to the sorting and assembly machinery (SAM complex) of the outer membrane. Acts as a chaperone-like protein that protects the hydrophobic precursors from aggregation and guide them through the mitochondrial intermembrane space.</text>
</comment>
<proteinExistence type="evidence at transcript level"/>
<dbReference type="InterPro" id="IPR035427">
    <property type="entry name" value="Tim10-like_dom_sf"/>
</dbReference>
<protein>
    <recommendedName>
        <fullName evidence="1">Mitochondrial import inner membrane translocase subunit</fullName>
    </recommendedName>
</protein>
<dbReference type="AlphaFoldDB" id="A0A0P4VIS7"/>
<evidence type="ECO:0000313" key="3">
    <source>
        <dbReference type="EMBL" id="JAI53923.1"/>
    </source>
</evidence>
<dbReference type="GO" id="GO:0005743">
    <property type="term" value="C:mitochondrial inner membrane"/>
    <property type="evidence" value="ECO:0007669"/>
    <property type="project" value="UniProtKB-SubCell"/>
</dbReference>
<accession>A0A0P4VIS7</accession>
<dbReference type="Gene3D" id="1.10.287.810">
    <property type="entry name" value="Mitochondrial import inner membrane translocase subunit tim13 like domains"/>
    <property type="match status" value="1"/>
</dbReference>
<organism evidence="3">
    <name type="scientific">Rhodnius neglectus</name>
    <dbReference type="NCBI Taxonomy" id="72488"/>
    <lineage>
        <taxon>Eukaryota</taxon>
        <taxon>Metazoa</taxon>
        <taxon>Ecdysozoa</taxon>
        <taxon>Arthropoda</taxon>
        <taxon>Hexapoda</taxon>
        <taxon>Insecta</taxon>
        <taxon>Pterygota</taxon>
        <taxon>Neoptera</taxon>
        <taxon>Paraneoptera</taxon>
        <taxon>Hemiptera</taxon>
        <taxon>Heteroptera</taxon>
        <taxon>Panheteroptera</taxon>
        <taxon>Cimicomorpha</taxon>
        <taxon>Reduviidae</taxon>
        <taxon>Triatominae</taxon>
        <taxon>Rhodnius</taxon>
    </lineage>
</organism>
<keyword evidence="1" id="KW-0811">Translocation</keyword>
<evidence type="ECO:0000256" key="1">
    <source>
        <dbReference type="RuleBase" id="RU367043"/>
    </source>
</evidence>
<sequence length="97" mass="10980">MSDLYSGSDLTSPSSLPGKETDAELQQFLLVEREKAKLQAQIHEFSDICWDKCMDKPGSKLDSRTETCLVNCVDRFIDVSLLITNRFSQMLQKNAGY</sequence>
<dbReference type="InterPro" id="IPR004217">
    <property type="entry name" value="Tim10-like"/>
</dbReference>
<dbReference type="EMBL" id="GDKW01002672">
    <property type="protein sequence ID" value="JAI53923.1"/>
    <property type="molecule type" value="mRNA"/>
</dbReference>
<feature type="domain" description="Tim10-like" evidence="2">
    <location>
        <begin position="27"/>
        <end position="89"/>
    </location>
</feature>
<dbReference type="Pfam" id="PF02953">
    <property type="entry name" value="zf-Tim10_DDP"/>
    <property type="match status" value="1"/>
</dbReference>
<name>A0A0P4VIS7_9HEMI</name>
<keyword evidence="1" id="KW-0653">Protein transport</keyword>
<comment type="domain">
    <text evidence="1">The twin CX3C motif contains 4 conserved Cys residues that form 2 disulfide bonds in the mitochondrial intermembrane space.</text>
</comment>
<dbReference type="GO" id="GO:0015031">
    <property type="term" value="P:protein transport"/>
    <property type="evidence" value="ECO:0007669"/>
    <property type="project" value="UniProtKB-KW"/>
</dbReference>
<reference evidence="3" key="1">
    <citation type="journal article" date="2016" name="PLoS Negl. Trop. Dis.">
        <title>A Deep Insight into the Sialome of Rhodnius neglectus, a Vector of Chagas Disease.</title>
        <authorList>
            <person name="Santiago P.B."/>
            <person name="Assumpcao T.C."/>
            <person name="Araujo C.N."/>
            <person name="Bastos I.M."/>
            <person name="Neves D."/>
            <person name="Silva I.G."/>
            <person name="Charneau S."/>
            <person name="Queiroz R.M."/>
            <person name="Raiol T."/>
            <person name="Oliveira J.V."/>
            <person name="Sousa M.V."/>
            <person name="Calvo E."/>
            <person name="Ribeiro J.M."/>
            <person name="Santana J.M."/>
        </authorList>
    </citation>
    <scope>NUCLEOTIDE SEQUENCE</scope>
    <source>
        <tissue evidence="3">Salivary glands</tissue>
    </source>
</reference>
<comment type="subunit">
    <text evidence="1">Heterohexamer.</text>
</comment>
<evidence type="ECO:0000259" key="2">
    <source>
        <dbReference type="Pfam" id="PF02953"/>
    </source>
</evidence>
<dbReference type="SUPFAM" id="SSF144122">
    <property type="entry name" value="Tim10-like"/>
    <property type="match status" value="1"/>
</dbReference>
<keyword evidence="1" id="KW-0813">Transport</keyword>
<comment type="similarity">
    <text evidence="1">Belongs to the small Tim family.</text>
</comment>
<keyword evidence="1" id="KW-0496">Mitochondrion</keyword>
<keyword evidence="1" id="KW-0143">Chaperone</keyword>